<dbReference type="Proteomes" id="UP001529491">
    <property type="component" value="Chromosome"/>
</dbReference>
<keyword evidence="1" id="KW-1133">Transmembrane helix</keyword>
<feature type="transmembrane region" description="Helical" evidence="1">
    <location>
        <begin position="36"/>
        <end position="62"/>
    </location>
</feature>
<dbReference type="EMBL" id="CP136522">
    <property type="protein sequence ID" value="WOT05714.1"/>
    <property type="molecule type" value="Genomic_DNA"/>
</dbReference>
<reference evidence="2 3" key="1">
    <citation type="submission" date="2023-10" db="EMBL/GenBank/DDBJ databases">
        <title>Complete genome sequence of Shewanella sp. DAU334.</title>
        <authorList>
            <person name="Lee Y.-S."/>
            <person name="Jeong H.-R."/>
            <person name="Hwang E.-J."/>
            <person name="Choi Y.-L."/>
            <person name="Kim G.-D."/>
        </authorList>
    </citation>
    <scope>NUCLEOTIDE SEQUENCE [LARGE SCALE GENOMIC DNA]</scope>
    <source>
        <strain evidence="2 3">DAU334</strain>
    </source>
</reference>
<protein>
    <submittedName>
        <fullName evidence="2">Uncharacterized protein</fullName>
    </submittedName>
</protein>
<keyword evidence="1" id="KW-0472">Membrane</keyword>
<feature type="transmembrane region" description="Helical" evidence="1">
    <location>
        <begin position="12"/>
        <end position="30"/>
    </location>
</feature>
<evidence type="ECO:0000313" key="2">
    <source>
        <dbReference type="EMBL" id="WOT05714.1"/>
    </source>
</evidence>
<sequence length="71" mass="7886">MQTNVIIVLKRMHWLGFSLLLSSTGLYSFTEIALEVTGMVLIACLAGLGMVLMSPFPIALFLQWAQKQNID</sequence>
<keyword evidence="1" id="KW-0812">Transmembrane</keyword>
<proteinExistence type="predicted"/>
<name>A0ABZ0K1Q0_9GAMM</name>
<gene>
    <name evidence="2" type="ORF">RGE70_02470</name>
</gene>
<evidence type="ECO:0000256" key="1">
    <source>
        <dbReference type="SAM" id="Phobius"/>
    </source>
</evidence>
<dbReference type="RefSeq" id="WP_310469975.1">
    <property type="nucleotide sequence ID" value="NZ_CP136522.1"/>
</dbReference>
<organism evidence="2 3">
    <name type="scientific">Shewanella youngdeokensis</name>
    <dbReference type="NCBI Taxonomy" id="2999068"/>
    <lineage>
        <taxon>Bacteria</taxon>
        <taxon>Pseudomonadati</taxon>
        <taxon>Pseudomonadota</taxon>
        <taxon>Gammaproteobacteria</taxon>
        <taxon>Alteromonadales</taxon>
        <taxon>Shewanellaceae</taxon>
        <taxon>Shewanella</taxon>
    </lineage>
</organism>
<keyword evidence="3" id="KW-1185">Reference proteome</keyword>
<evidence type="ECO:0000313" key="3">
    <source>
        <dbReference type="Proteomes" id="UP001529491"/>
    </source>
</evidence>
<accession>A0ABZ0K1Q0</accession>